<keyword evidence="2" id="KW-1185">Reference proteome</keyword>
<dbReference type="SUPFAM" id="SSF89796">
    <property type="entry name" value="CoA-transferase family III (CaiB/BaiF)"/>
    <property type="match status" value="2"/>
</dbReference>
<dbReference type="RefSeq" id="WP_036403517.1">
    <property type="nucleotide sequence ID" value="NZ_CCBB010000003.1"/>
</dbReference>
<protein>
    <submittedName>
        <fullName evidence="1">L-carnitine dehydratase</fullName>
    </submittedName>
</protein>
<evidence type="ECO:0000313" key="1">
    <source>
        <dbReference type="EMBL" id="CDO11118.1"/>
    </source>
</evidence>
<dbReference type="STRING" id="258533.BN977_05959"/>
<dbReference type="OrthoDB" id="9058532at2"/>
<name>W9B024_MYCCO</name>
<comment type="caution">
    <text evidence="1">The sequence shown here is derived from an EMBL/GenBank/DDBJ whole genome shotgun (WGS) entry which is preliminary data.</text>
</comment>
<proteinExistence type="predicted"/>
<organism evidence="1 2">
    <name type="scientific">Mycolicibacterium cosmeticum</name>
    <dbReference type="NCBI Taxonomy" id="258533"/>
    <lineage>
        <taxon>Bacteria</taxon>
        <taxon>Bacillati</taxon>
        <taxon>Actinomycetota</taxon>
        <taxon>Actinomycetes</taxon>
        <taxon>Mycobacteriales</taxon>
        <taxon>Mycobacteriaceae</taxon>
        <taxon>Mycolicibacterium</taxon>
    </lineage>
</organism>
<evidence type="ECO:0000313" key="2">
    <source>
        <dbReference type="Proteomes" id="UP000028870"/>
    </source>
</evidence>
<dbReference type="PANTHER" id="PTHR48229:SF1">
    <property type="entry name" value="ALPHA METHYLACYL-COA RACEMASE-RELATED"/>
    <property type="match status" value="1"/>
</dbReference>
<dbReference type="Gene3D" id="3.40.50.10540">
    <property type="entry name" value="Crotonobetainyl-coa:carnitine coa-transferase, domain 1"/>
    <property type="match status" value="1"/>
</dbReference>
<dbReference type="EMBL" id="CCBB010000003">
    <property type="protein sequence ID" value="CDO11118.1"/>
    <property type="molecule type" value="Genomic_DNA"/>
</dbReference>
<reference evidence="1" key="1">
    <citation type="submission" date="2014-03" db="EMBL/GenBank/DDBJ databases">
        <title>Draft Genome Sequence of Mycobacterium cosmeticum DSM 44829.</title>
        <authorList>
            <person name="Croce O."/>
            <person name="Robert C."/>
            <person name="Raoult D."/>
            <person name="Drancourt M."/>
        </authorList>
    </citation>
    <scope>NUCLEOTIDE SEQUENCE [LARGE SCALE GENOMIC DNA]</scope>
    <source>
        <strain evidence="1">DSM 44829</strain>
    </source>
</reference>
<dbReference type="Pfam" id="PF02515">
    <property type="entry name" value="CoA_transf_3"/>
    <property type="match status" value="1"/>
</dbReference>
<dbReference type="AlphaFoldDB" id="W9B024"/>
<dbReference type="PANTHER" id="PTHR48229">
    <property type="entry name" value="CAIB/BAIF FAMILY ENZYME (AFU_ORTHOLOGUE AFUA_1G05360)-RELATED"/>
    <property type="match status" value="1"/>
</dbReference>
<dbReference type="InterPro" id="IPR023606">
    <property type="entry name" value="CoA-Trfase_III_dom_1_sf"/>
</dbReference>
<dbReference type="eggNOG" id="COG1804">
    <property type="taxonomic scope" value="Bacteria"/>
</dbReference>
<dbReference type="InterPro" id="IPR003673">
    <property type="entry name" value="CoA-Trfase_fam_III"/>
</dbReference>
<dbReference type="GO" id="GO:0003824">
    <property type="term" value="F:catalytic activity"/>
    <property type="evidence" value="ECO:0007669"/>
    <property type="project" value="InterPro"/>
</dbReference>
<reference evidence="1" key="2">
    <citation type="submission" date="2014-03" db="EMBL/GenBank/DDBJ databases">
        <authorList>
            <person name="Urmite Genomes"/>
        </authorList>
    </citation>
    <scope>NUCLEOTIDE SEQUENCE</scope>
    <source>
        <strain evidence="1">DSM 44829</strain>
    </source>
</reference>
<dbReference type="InterPro" id="IPR052985">
    <property type="entry name" value="CoA-trans_III_biosynth/detox"/>
</dbReference>
<accession>W9B024</accession>
<gene>
    <name evidence="1" type="ORF">BN977_05959</name>
</gene>
<sequence length="529" mass="56269">MITQPFQKSSYDSVVAALPFTVDPSKITVQPGVSYSPSPIKIHDYAVGVMAAFGSVVEHIGTVRGLPAQTMTLNRRHCGLALNSGQLHFLNGYATLLDTWPIGPDNGTYRTADDRYVHMIGLHPHLRDALLAYLNCANTAAAIQAATAGKTAQQLEDEAAAAGLALGIVRSPEEWLALPQGAATAARPMIDFGHTKTAGGRRLGPALRRPLEGVRVIELTHLVAGPTIGRLLAEQGADVIKVQPPIGDWVLPLWLDVSWGKRNIALDIKGRRGFARFAELLSEADVLVSSQRPEALAKLGLDEVGLQRINPNLVVAEASCYASGTPWHGRRGFEQIAQAVTGVMHTHSQDLPEPTVVSVLMNDYLTGYLGAIGAVAALAAREVDGGYWKVGAALTRCSMHALTVVEPQHAEQYAAVSMADLVEFGVDQIGSSGVFTRLAPTVAFSHVPSYAATATNWPATTADTAGWLPPTSSDDPSNITHIPSKMAREDMIRGLIPCYGIEDRGDGGGGLSLASPQLMKLVQEARSQP</sequence>
<dbReference type="Proteomes" id="UP000028870">
    <property type="component" value="Unassembled WGS sequence"/>
</dbReference>